<feature type="binding site" description="covalent" evidence="6">
    <location>
        <position position="68"/>
    </location>
    <ligand>
        <name>heme c</name>
        <dbReference type="ChEBI" id="CHEBI:61717"/>
    </ligand>
</feature>
<feature type="binding site" description="axial binding residue" evidence="7">
    <location>
        <position position="69"/>
    </location>
    <ligand>
        <name>heme c</name>
        <dbReference type="ChEBI" id="CHEBI:61717"/>
    </ligand>
    <ligandPart>
        <name>Fe</name>
        <dbReference type="ChEBI" id="CHEBI:18248"/>
    </ligandPart>
</feature>
<dbReference type="SUPFAM" id="SSF46626">
    <property type="entry name" value="Cytochrome c"/>
    <property type="match status" value="1"/>
</dbReference>
<keyword evidence="3 7" id="KW-0479">Metal-binding</keyword>
<dbReference type="GO" id="GO:0005506">
    <property type="term" value="F:iron ion binding"/>
    <property type="evidence" value="ECO:0007669"/>
    <property type="project" value="InterPro"/>
</dbReference>
<dbReference type="GO" id="GO:0009055">
    <property type="term" value="F:electron transfer activity"/>
    <property type="evidence" value="ECO:0007669"/>
    <property type="project" value="InterPro"/>
</dbReference>
<dbReference type="OrthoDB" id="7933886at2"/>
<dbReference type="EMBL" id="NPMS01000001">
    <property type="protein sequence ID" value="OZU89948.1"/>
    <property type="molecule type" value="Genomic_DNA"/>
</dbReference>
<keyword evidence="12" id="KW-1185">Reference proteome</keyword>
<evidence type="ECO:0000256" key="4">
    <source>
        <dbReference type="ARBA" id="ARBA00022982"/>
    </source>
</evidence>
<feature type="compositionally biased region" description="Acidic residues" evidence="8">
    <location>
        <begin position="40"/>
        <end position="58"/>
    </location>
</feature>
<dbReference type="InterPro" id="IPR012218">
    <property type="entry name" value="Cyt_c_BACSU-c550-type"/>
</dbReference>
<dbReference type="PANTHER" id="PTHR37823:SF4">
    <property type="entry name" value="MENAQUINOL-CYTOCHROME C REDUCTASE CYTOCHROME B_C SUBUNIT"/>
    <property type="match status" value="1"/>
</dbReference>
<keyword evidence="5 7" id="KW-0408">Iron</keyword>
<name>A0A265ND41_9BACI</name>
<dbReference type="InterPro" id="IPR054780">
    <property type="entry name" value="Cytochro_C550_firm"/>
</dbReference>
<dbReference type="Proteomes" id="UP000216498">
    <property type="component" value="Unassembled WGS sequence"/>
</dbReference>
<organism evidence="11 12">
    <name type="scientific">Virgibacillus indicus</name>
    <dbReference type="NCBI Taxonomy" id="2024554"/>
    <lineage>
        <taxon>Bacteria</taxon>
        <taxon>Bacillati</taxon>
        <taxon>Bacillota</taxon>
        <taxon>Bacilli</taxon>
        <taxon>Bacillales</taxon>
        <taxon>Bacillaceae</taxon>
        <taxon>Virgibacillus</taxon>
    </lineage>
</organism>
<dbReference type="Pfam" id="PF13442">
    <property type="entry name" value="Cytochrome_CBB3"/>
    <property type="match status" value="1"/>
</dbReference>
<keyword evidence="9" id="KW-0472">Membrane</keyword>
<dbReference type="PROSITE" id="PS51007">
    <property type="entry name" value="CYTC"/>
    <property type="match status" value="1"/>
</dbReference>
<accession>A0A265ND41</accession>
<dbReference type="Gene3D" id="1.10.760.10">
    <property type="entry name" value="Cytochrome c-like domain"/>
    <property type="match status" value="1"/>
</dbReference>
<dbReference type="InterPro" id="IPR036909">
    <property type="entry name" value="Cyt_c-like_dom_sf"/>
</dbReference>
<evidence type="ECO:0000259" key="10">
    <source>
        <dbReference type="PROSITE" id="PS51007"/>
    </source>
</evidence>
<evidence type="ECO:0000256" key="9">
    <source>
        <dbReference type="SAM" id="Phobius"/>
    </source>
</evidence>
<sequence length="125" mass="12968">MKNNAAVPYAIIAVLGILTVIVISFIGINQREDIQQAEEGGGEQTEETQEGETSDDPEAIFSSNCASCHGADLSGGAGPDLTQVGSSLSQEEIQDIIINGQGSMPAGMATDAEAEVLASWLSEKQ</sequence>
<protein>
    <submittedName>
        <fullName evidence="11">Cytochrome C</fullName>
    </submittedName>
</protein>
<feature type="transmembrane region" description="Helical" evidence="9">
    <location>
        <begin position="6"/>
        <end position="28"/>
    </location>
</feature>
<evidence type="ECO:0000256" key="3">
    <source>
        <dbReference type="ARBA" id="ARBA00022723"/>
    </source>
</evidence>
<dbReference type="AlphaFoldDB" id="A0A265ND41"/>
<comment type="PTM">
    <text evidence="6">Binds 1 heme c group covalently per subunit.</text>
</comment>
<evidence type="ECO:0000256" key="8">
    <source>
        <dbReference type="SAM" id="MobiDB-lite"/>
    </source>
</evidence>
<keyword evidence="9" id="KW-0812">Transmembrane</keyword>
<reference evidence="11 12" key="1">
    <citation type="submission" date="2017-08" db="EMBL/GenBank/DDBJ databases">
        <title>Virgibacillus indicus sp. nov. and Virgibacillus profoundi sp. nov, two moderately halophilic bacteria isolated from marine sediment by using the Microfluidic Streak Plate.</title>
        <authorList>
            <person name="Xu B."/>
            <person name="Hu B."/>
            <person name="Wang J."/>
            <person name="Zhu Y."/>
            <person name="Huang L."/>
            <person name="Du W."/>
            <person name="Huang Y."/>
        </authorList>
    </citation>
    <scope>NUCLEOTIDE SEQUENCE [LARGE SCALE GENOMIC DNA]</scope>
    <source>
        <strain evidence="11 12">IO3-P2-C2</strain>
    </source>
</reference>
<feature type="binding site" description="axial binding residue" evidence="7">
    <location>
        <position position="104"/>
    </location>
    <ligand>
        <name>heme c</name>
        <dbReference type="ChEBI" id="CHEBI:61717"/>
    </ligand>
    <ligandPart>
        <name>Fe</name>
        <dbReference type="ChEBI" id="CHEBI:18248"/>
    </ligandPart>
</feature>
<dbReference type="PIRSF" id="PIRSF000025">
    <property type="entry name" value="Cytc_Bsub_c550"/>
    <property type="match status" value="1"/>
</dbReference>
<feature type="binding site" description="covalent" evidence="6">
    <location>
        <position position="65"/>
    </location>
    <ligand>
        <name>heme c</name>
        <dbReference type="ChEBI" id="CHEBI:61717"/>
    </ligand>
</feature>
<keyword evidence="2 6" id="KW-0349">Heme</keyword>
<dbReference type="GO" id="GO:0020037">
    <property type="term" value="F:heme binding"/>
    <property type="evidence" value="ECO:0007669"/>
    <property type="project" value="InterPro"/>
</dbReference>
<comment type="caution">
    <text evidence="11">The sequence shown here is derived from an EMBL/GenBank/DDBJ whole genome shotgun (WGS) entry which is preliminary data.</text>
</comment>
<feature type="domain" description="Cytochrome c" evidence="10">
    <location>
        <begin position="52"/>
        <end position="125"/>
    </location>
</feature>
<keyword evidence="9" id="KW-1133">Transmembrane helix</keyword>
<dbReference type="NCBIfam" id="NF045773">
    <property type="entry name" value="cytochro_C550"/>
    <property type="match status" value="1"/>
</dbReference>
<evidence type="ECO:0000256" key="5">
    <source>
        <dbReference type="ARBA" id="ARBA00023004"/>
    </source>
</evidence>
<evidence type="ECO:0000313" key="12">
    <source>
        <dbReference type="Proteomes" id="UP000216498"/>
    </source>
</evidence>
<evidence type="ECO:0000256" key="2">
    <source>
        <dbReference type="ARBA" id="ARBA00022617"/>
    </source>
</evidence>
<dbReference type="PANTHER" id="PTHR37823">
    <property type="entry name" value="CYTOCHROME C-553-LIKE"/>
    <property type="match status" value="1"/>
</dbReference>
<gene>
    <name evidence="11" type="ORF">CIL03_02060</name>
</gene>
<keyword evidence="1" id="KW-0813">Transport</keyword>
<proteinExistence type="predicted"/>
<evidence type="ECO:0000256" key="1">
    <source>
        <dbReference type="ARBA" id="ARBA00022448"/>
    </source>
</evidence>
<dbReference type="GO" id="GO:0016020">
    <property type="term" value="C:membrane"/>
    <property type="evidence" value="ECO:0007669"/>
    <property type="project" value="InterPro"/>
</dbReference>
<keyword evidence="4" id="KW-0249">Electron transport</keyword>
<evidence type="ECO:0000256" key="6">
    <source>
        <dbReference type="PIRSR" id="PIRSR000025-1"/>
    </source>
</evidence>
<evidence type="ECO:0000256" key="7">
    <source>
        <dbReference type="PIRSR" id="PIRSR000025-2"/>
    </source>
</evidence>
<feature type="region of interest" description="Disordered" evidence="8">
    <location>
        <begin position="35"/>
        <end position="63"/>
    </location>
</feature>
<dbReference type="InterPro" id="IPR009056">
    <property type="entry name" value="Cyt_c-like_dom"/>
</dbReference>
<dbReference type="InterPro" id="IPR051811">
    <property type="entry name" value="Cytochrome_c550/c551-like"/>
</dbReference>
<evidence type="ECO:0000313" key="11">
    <source>
        <dbReference type="EMBL" id="OZU89948.1"/>
    </source>
</evidence>
<dbReference type="RefSeq" id="WP_094883548.1">
    <property type="nucleotide sequence ID" value="NZ_NPMS01000001.1"/>
</dbReference>